<sequence length="156" mass="18282">LRKNRAYEKDVGYQKMIRQLEKYWGMLFADPIIVETKTGRIAIQPQRTNNIAERHFRRLMRNYCKKNGFRRMEKAIRTMIADTPLVMNLGNKDYLDILLDGKTLAERFAEIDAAKVRAEMKRTRSDAEMVSPKIKKIIKNPDFLEALVSLVTEKMS</sequence>
<comment type="caution">
    <text evidence="1">The sequence shown here is derived from an EMBL/GenBank/DDBJ whole genome shotgun (WGS) entry which is preliminary data.</text>
</comment>
<gene>
    <name evidence="1" type="ORF">S03H2_32672</name>
</gene>
<evidence type="ECO:0000313" key="1">
    <source>
        <dbReference type="EMBL" id="GAH57670.1"/>
    </source>
</evidence>
<feature type="non-terminal residue" evidence="1">
    <location>
        <position position="1"/>
    </location>
</feature>
<protein>
    <submittedName>
        <fullName evidence="1">Uncharacterized protein</fullName>
    </submittedName>
</protein>
<organism evidence="1">
    <name type="scientific">marine sediment metagenome</name>
    <dbReference type="NCBI Taxonomy" id="412755"/>
    <lineage>
        <taxon>unclassified sequences</taxon>
        <taxon>metagenomes</taxon>
        <taxon>ecological metagenomes</taxon>
    </lineage>
</organism>
<proteinExistence type="predicted"/>
<dbReference type="EMBL" id="BARU01019855">
    <property type="protein sequence ID" value="GAH57670.1"/>
    <property type="molecule type" value="Genomic_DNA"/>
</dbReference>
<name>X1HKT9_9ZZZZ</name>
<dbReference type="AlphaFoldDB" id="X1HKT9"/>
<accession>X1HKT9</accession>
<reference evidence="1" key="1">
    <citation type="journal article" date="2014" name="Front. Microbiol.">
        <title>High frequency of phylogenetically diverse reductive dehalogenase-homologous genes in deep subseafloor sedimentary metagenomes.</title>
        <authorList>
            <person name="Kawai M."/>
            <person name="Futagami T."/>
            <person name="Toyoda A."/>
            <person name="Takaki Y."/>
            <person name="Nishi S."/>
            <person name="Hori S."/>
            <person name="Arai W."/>
            <person name="Tsubouchi T."/>
            <person name="Morono Y."/>
            <person name="Uchiyama I."/>
            <person name="Ito T."/>
            <person name="Fujiyama A."/>
            <person name="Inagaki F."/>
            <person name="Takami H."/>
        </authorList>
    </citation>
    <scope>NUCLEOTIDE SEQUENCE</scope>
    <source>
        <strain evidence="1">Expedition CK06-06</strain>
    </source>
</reference>